<dbReference type="SUPFAM" id="SSF46785">
    <property type="entry name" value="Winged helix' DNA-binding domain"/>
    <property type="match status" value="1"/>
</dbReference>
<keyword evidence="4" id="KW-0804">Transcription</keyword>
<dbReference type="GO" id="GO:0003677">
    <property type="term" value="F:DNA binding"/>
    <property type="evidence" value="ECO:0007669"/>
    <property type="project" value="UniProtKB-KW"/>
</dbReference>
<comment type="similarity">
    <text evidence="1">Belongs to the LysR transcriptional regulatory family.</text>
</comment>
<dbReference type="KEGG" id="izh:FEM41_18635"/>
<dbReference type="AlphaFoldDB" id="A0A4P8YL58"/>
<name>A0A4P8YL58_9ENTR</name>
<organism evidence="6 7">
    <name type="scientific">Jejubacter calystegiae</name>
    <dbReference type="NCBI Taxonomy" id="2579935"/>
    <lineage>
        <taxon>Bacteria</taxon>
        <taxon>Pseudomonadati</taxon>
        <taxon>Pseudomonadota</taxon>
        <taxon>Gammaproteobacteria</taxon>
        <taxon>Enterobacterales</taxon>
        <taxon>Enterobacteriaceae</taxon>
        <taxon>Jejubacter</taxon>
    </lineage>
</organism>
<dbReference type="InterPro" id="IPR036388">
    <property type="entry name" value="WH-like_DNA-bd_sf"/>
</dbReference>
<dbReference type="Pfam" id="PF03466">
    <property type="entry name" value="LysR_substrate"/>
    <property type="match status" value="1"/>
</dbReference>
<dbReference type="PROSITE" id="PS50931">
    <property type="entry name" value="HTH_LYSR"/>
    <property type="match status" value="1"/>
</dbReference>
<keyword evidence="7" id="KW-1185">Reference proteome</keyword>
<proteinExistence type="inferred from homology"/>
<feature type="domain" description="HTH lysR-type" evidence="5">
    <location>
        <begin position="13"/>
        <end position="70"/>
    </location>
</feature>
<keyword evidence="3" id="KW-0238">DNA-binding</keyword>
<dbReference type="GO" id="GO:0005829">
    <property type="term" value="C:cytosol"/>
    <property type="evidence" value="ECO:0007669"/>
    <property type="project" value="TreeGrafter"/>
</dbReference>
<dbReference type="Gene3D" id="3.40.190.290">
    <property type="match status" value="1"/>
</dbReference>
<evidence type="ECO:0000259" key="5">
    <source>
        <dbReference type="PROSITE" id="PS50931"/>
    </source>
</evidence>
<dbReference type="PRINTS" id="PR00039">
    <property type="entry name" value="HTHLYSR"/>
</dbReference>
<evidence type="ECO:0000256" key="4">
    <source>
        <dbReference type="ARBA" id="ARBA00023163"/>
    </source>
</evidence>
<dbReference type="PANTHER" id="PTHR30419:SF8">
    <property type="entry name" value="NITROGEN ASSIMILATION TRANSCRIPTIONAL ACTIVATOR-RELATED"/>
    <property type="match status" value="1"/>
</dbReference>
<dbReference type="Proteomes" id="UP000302163">
    <property type="component" value="Chromosome"/>
</dbReference>
<dbReference type="EMBL" id="CP040428">
    <property type="protein sequence ID" value="QCT21525.1"/>
    <property type="molecule type" value="Genomic_DNA"/>
</dbReference>
<dbReference type="OrthoDB" id="5914299at2"/>
<reference evidence="6 7" key="1">
    <citation type="submission" date="2019-05" db="EMBL/GenBank/DDBJ databases">
        <title>Complete genome sequence of Izhakiella calystegiae KSNA2, an endophyte isolated from beach morning glory (Calystegia soldanella).</title>
        <authorList>
            <person name="Jiang L."/>
            <person name="Jeong J.C."/>
            <person name="Kim C.Y."/>
            <person name="Kim D.H."/>
            <person name="Kim S.W."/>
            <person name="Lee j."/>
        </authorList>
    </citation>
    <scope>NUCLEOTIDE SEQUENCE [LARGE SCALE GENOMIC DNA]</scope>
    <source>
        <strain evidence="6 7">KSNA2</strain>
    </source>
</reference>
<evidence type="ECO:0000313" key="6">
    <source>
        <dbReference type="EMBL" id="QCT21525.1"/>
    </source>
</evidence>
<dbReference type="InterPro" id="IPR036390">
    <property type="entry name" value="WH_DNA-bd_sf"/>
</dbReference>
<keyword evidence="2" id="KW-0805">Transcription regulation</keyword>
<protein>
    <submittedName>
        <fullName evidence="6">LysR family transcriptional regulator</fullName>
    </submittedName>
</protein>
<dbReference type="GO" id="GO:0003700">
    <property type="term" value="F:DNA-binding transcription factor activity"/>
    <property type="evidence" value="ECO:0007669"/>
    <property type="project" value="InterPro"/>
</dbReference>
<accession>A0A4P8YL58</accession>
<dbReference type="InterPro" id="IPR050950">
    <property type="entry name" value="HTH-type_LysR_regulators"/>
</dbReference>
<evidence type="ECO:0000256" key="2">
    <source>
        <dbReference type="ARBA" id="ARBA00023015"/>
    </source>
</evidence>
<sequence>MSEISFTSFCHWLKFRHLLLIDTLGRTGNMHLAAEQMSLSQPALSKMLREIENQFGFPLFERLPRSMPPTALGSEVVRYAQIALNDARGFVARIDSLRAGGHGHLRVGGIFAATAVALPQAIVRIKKRWPLLSLEVVEQTSDHLMEMLKARTLDLAIGRFTEPQQLQLFDFRPMGPEPFCLVVNCRHPLAGQTQRYSLGELLAWPWILYPQGTPIRRQMEEAFAAAGVATPHNTVETISMQTFLQVLQGGPMIGMLPEAMAAAHLHGGLLSVLNTDLRLAPQEYGVLTRRGESLTGIAREFMALLLEPEKEAEGALAEK</sequence>
<evidence type="ECO:0000313" key="7">
    <source>
        <dbReference type="Proteomes" id="UP000302163"/>
    </source>
</evidence>
<evidence type="ECO:0000256" key="3">
    <source>
        <dbReference type="ARBA" id="ARBA00023125"/>
    </source>
</evidence>
<dbReference type="RefSeq" id="WP_138097681.1">
    <property type="nucleotide sequence ID" value="NZ_CP040428.1"/>
</dbReference>
<dbReference type="Pfam" id="PF00126">
    <property type="entry name" value="HTH_1"/>
    <property type="match status" value="1"/>
</dbReference>
<dbReference type="SUPFAM" id="SSF53850">
    <property type="entry name" value="Periplasmic binding protein-like II"/>
    <property type="match status" value="1"/>
</dbReference>
<evidence type="ECO:0000256" key="1">
    <source>
        <dbReference type="ARBA" id="ARBA00009437"/>
    </source>
</evidence>
<dbReference type="InterPro" id="IPR000847">
    <property type="entry name" value="LysR_HTH_N"/>
</dbReference>
<gene>
    <name evidence="6" type="ORF">FEM41_18635</name>
</gene>
<dbReference type="Gene3D" id="1.10.10.10">
    <property type="entry name" value="Winged helix-like DNA-binding domain superfamily/Winged helix DNA-binding domain"/>
    <property type="match status" value="1"/>
</dbReference>
<dbReference type="InterPro" id="IPR005119">
    <property type="entry name" value="LysR_subst-bd"/>
</dbReference>
<dbReference type="PANTHER" id="PTHR30419">
    <property type="entry name" value="HTH-TYPE TRANSCRIPTIONAL REGULATOR YBHD"/>
    <property type="match status" value="1"/>
</dbReference>